<dbReference type="PANTHER" id="PTHR43825">
    <property type="entry name" value="PYRUVATE DEHYDROGENASE E1 COMPONENT"/>
    <property type="match status" value="1"/>
</dbReference>
<evidence type="ECO:0000313" key="3">
    <source>
        <dbReference type="Proteomes" id="UP001172778"/>
    </source>
</evidence>
<dbReference type="SUPFAM" id="SSF52518">
    <property type="entry name" value="Thiamin diphosphate-binding fold (THDP-binding)"/>
    <property type="match status" value="1"/>
</dbReference>
<dbReference type="Pfam" id="PF02779">
    <property type="entry name" value="Transket_pyr"/>
    <property type="match status" value="1"/>
</dbReference>
<organism evidence="2 3">
    <name type="scientific">Parachitinimonas caeni</name>
    <dbReference type="NCBI Taxonomy" id="3031301"/>
    <lineage>
        <taxon>Bacteria</taxon>
        <taxon>Pseudomonadati</taxon>
        <taxon>Pseudomonadota</taxon>
        <taxon>Betaproteobacteria</taxon>
        <taxon>Neisseriales</taxon>
        <taxon>Chitinibacteraceae</taxon>
        <taxon>Parachitinimonas</taxon>
    </lineage>
</organism>
<reference evidence="2" key="1">
    <citation type="submission" date="2023-03" db="EMBL/GenBank/DDBJ databases">
        <title>Chitinimonas shenzhenensis gen. nov., sp. nov., a novel member of family Burkholderiaceae isolated from activated sludge collected in Shen Zhen, China.</title>
        <authorList>
            <person name="Wang X."/>
        </authorList>
    </citation>
    <scope>NUCLEOTIDE SEQUENCE</scope>
    <source>
        <strain evidence="2">DQS-5</strain>
    </source>
</reference>
<dbReference type="SMART" id="SM00861">
    <property type="entry name" value="Transket_pyr"/>
    <property type="match status" value="1"/>
</dbReference>
<dbReference type="Gene3D" id="3.40.50.970">
    <property type="match status" value="1"/>
</dbReference>
<dbReference type="Gene3D" id="3.40.50.920">
    <property type="match status" value="1"/>
</dbReference>
<accession>A0ABT7DRN0</accession>
<dbReference type="Pfam" id="PF02780">
    <property type="entry name" value="Transketolase_C"/>
    <property type="match status" value="1"/>
</dbReference>
<dbReference type="InterPro" id="IPR033248">
    <property type="entry name" value="Transketolase_C"/>
</dbReference>
<dbReference type="PANTHER" id="PTHR43825:SF1">
    <property type="entry name" value="TRANSKETOLASE-LIKE PYRIMIDINE-BINDING DOMAIN-CONTAINING PROTEIN"/>
    <property type="match status" value="1"/>
</dbReference>
<dbReference type="SUPFAM" id="SSF52922">
    <property type="entry name" value="TK C-terminal domain-like"/>
    <property type="match status" value="1"/>
</dbReference>
<name>A0ABT7DRN0_9NEIS</name>
<dbReference type="InterPro" id="IPR051157">
    <property type="entry name" value="PDH/Transketolase"/>
</dbReference>
<gene>
    <name evidence="2" type="ORF">PZA18_01490</name>
</gene>
<dbReference type="InterPro" id="IPR009014">
    <property type="entry name" value="Transketo_C/PFOR_II"/>
</dbReference>
<feature type="domain" description="Transketolase-like pyrimidine-binding" evidence="1">
    <location>
        <begin position="3"/>
        <end position="169"/>
    </location>
</feature>
<dbReference type="RefSeq" id="WP_284098993.1">
    <property type="nucleotide sequence ID" value="NZ_JARRAF010000001.1"/>
</dbReference>
<sequence>MLMKLADHAGKILAELAYADPRIFVLDGDLADSDGAIHFAQRHPQRFLMAGIAEQNMVSVAAGMAEAGMRPAVFSFAAFLCYRAYDQIRICLSQANQPVMLIGSHAGGLLGRNGKTHAAVNDLAVMLSLPEMQVWAPADWADVELAITHSLLDSAPSYIRLPRRQFEEATHLPGIAAGSRWLRPRQRVCIVSTGLATHWAMAAAELLAGRGLSIGLLHCAQLKPALQWQEELASADLIVSIEDHSRFGGLGALIDRLHLPAARLTLGWPEEFGGKSGPDDELLDYYGLSPERIAQAIEARVRQPATINHS</sequence>
<dbReference type="Proteomes" id="UP001172778">
    <property type="component" value="Unassembled WGS sequence"/>
</dbReference>
<evidence type="ECO:0000313" key="2">
    <source>
        <dbReference type="EMBL" id="MDK2122715.1"/>
    </source>
</evidence>
<dbReference type="InterPro" id="IPR029061">
    <property type="entry name" value="THDP-binding"/>
</dbReference>
<dbReference type="CDD" id="cd07033">
    <property type="entry name" value="TPP_PYR_DXS_TK_like"/>
    <property type="match status" value="1"/>
</dbReference>
<dbReference type="InterPro" id="IPR005475">
    <property type="entry name" value="Transketolase-like_Pyr-bd"/>
</dbReference>
<evidence type="ECO:0000259" key="1">
    <source>
        <dbReference type="SMART" id="SM00861"/>
    </source>
</evidence>
<keyword evidence="3" id="KW-1185">Reference proteome</keyword>
<dbReference type="EMBL" id="JARRAF010000001">
    <property type="protein sequence ID" value="MDK2122715.1"/>
    <property type="molecule type" value="Genomic_DNA"/>
</dbReference>
<proteinExistence type="predicted"/>
<protein>
    <submittedName>
        <fullName evidence="2">Transketolase C-terminal domain-containing protein</fullName>
    </submittedName>
</protein>
<comment type="caution">
    <text evidence="2">The sequence shown here is derived from an EMBL/GenBank/DDBJ whole genome shotgun (WGS) entry which is preliminary data.</text>
</comment>